<dbReference type="EMBL" id="QGGT01000005">
    <property type="protein sequence ID" value="PWK33159.1"/>
    <property type="molecule type" value="Genomic_DNA"/>
</dbReference>
<feature type="signal peptide" evidence="2">
    <location>
        <begin position="1"/>
        <end position="23"/>
    </location>
</feature>
<gene>
    <name evidence="3" type="ORF">C7419_105153</name>
</gene>
<dbReference type="RefSeq" id="WP_181366222.1">
    <property type="nucleotide sequence ID" value="NZ_QGGT01000005.1"/>
</dbReference>
<protein>
    <recommendedName>
        <fullName evidence="5">Ig-like protein group 2</fullName>
    </recommendedName>
</protein>
<organism evidence="3 4">
    <name type="scientific">Cupriavidus plantarum</name>
    <dbReference type="NCBI Taxonomy" id="942865"/>
    <lineage>
        <taxon>Bacteria</taxon>
        <taxon>Pseudomonadati</taxon>
        <taxon>Pseudomonadota</taxon>
        <taxon>Betaproteobacteria</taxon>
        <taxon>Burkholderiales</taxon>
        <taxon>Burkholderiaceae</taxon>
        <taxon>Cupriavidus</taxon>
    </lineage>
</organism>
<name>A0A316EM06_9BURK</name>
<dbReference type="AlphaFoldDB" id="A0A316EM06"/>
<feature type="compositionally biased region" description="Gly residues" evidence="1">
    <location>
        <begin position="41"/>
        <end position="63"/>
    </location>
</feature>
<keyword evidence="4" id="KW-1185">Reference proteome</keyword>
<feature type="region of interest" description="Disordered" evidence="1">
    <location>
        <begin position="32"/>
        <end position="63"/>
    </location>
</feature>
<evidence type="ECO:0008006" key="5">
    <source>
        <dbReference type="Google" id="ProtNLM"/>
    </source>
</evidence>
<sequence length="474" mass="46679">MRTTTWTTCTTWLLAIFTVCMLAACGGGGGGSGSGTPTTAGAGGDGGGGNGGSGGGSNGGSGNGSAASKTYVMQLGLTSGQVAVGGTLPMTATVVDGNGNDVTGATQFTWSTSNGGIATVTAASMPGSANVRGTGIGVATISVVATVTASDGAVTQLPMQSASVTVLAAGSTAYALALPYPALSMTHGQVLPVSASLIDSHGADRSSSGTAWTWNSSGGAVQVTGAANVGTLRAANTASALAQALVSVSVTAPNGGTLSGMFPVSVVGAGVASYRLVLSRAGAQINAISVLNGRPQSFASRVVRNDEVDTTSAFDGLWTFTTTSPTLTVQPDASTRTTTVGTNLANGADAYQSVLAVTAGSLTLTPRPRANLFVTEQPTWALVYNGPQPLTLVNPIPATIAVQLVHRGIDEGITGCTGWNWTAGTGNISLVPVVFAPNAIQIQPSAPGPFSVTVTCTAGAEQMPLSMTIAGTVM</sequence>
<evidence type="ECO:0000313" key="3">
    <source>
        <dbReference type="EMBL" id="PWK33159.1"/>
    </source>
</evidence>
<accession>A0A316EM06</accession>
<dbReference type="PROSITE" id="PS51257">
    <property type="entry name" value="PROKAR_LIPOPROTEIN"/>
    <property type="match status" value="1"/>
</dbReference>
<dbReference type="Gene3D" id="2.60.40.1080">
    <property type="match status" value="1"/>
</dbReference>
<proteinExistence type="predicted"/>
<dbReference type="Proteomes" id="UP000245754">
    <property type="component" value="Unassembled WGS sequence"/>
</dbReference>
<comment type="caution">
    <text evidence="3">The sequence shown here is derived from an EMBL/GenBank/DDBJ whole genome shotgun (WGS) entry which is preliminary data.</text>
</comment>
<keyword evidence="2" id="KW-0732">Signal</keyword>
<evidence type="ECO:0000313" key="4">
    <source>
        <dbReference type="Proteomes" id="UP000245754"/>
    </source>
</evidence>
<evidence type="ECO:0000256" key="2">
    <source>
        <dbReference type="SAM" id="SignalP"/>
    </source>
</evidence>
<reference evidence="3 4" key="1">
    <citation type="submission" date="2018-05" db="EMBL/GenBank/DDBJ databases">
        <title>Genomic Encyclopedia of Type Strains, Phase IV (KMG-V): Genome sequencing to study the core and pangenomes of soil and plant-associated prokaryotes.</title>
        <authorList>
            <person name="Whitman W."/>
        </authorList>
    </citation>
    <scope>NUCLEOTIDE SEQUENCE [LARGE SCALE GENOMIC DNA]</scope>
    <source>
        <strain evidence="3 4">SLV-132</strain>
    </source>
</reference>
<feature type="chain" id="PRO_5016322392" description="Ig-like protein group 2" evidence="2">
    <location>
        <begin position="24"/>
        <end position="474"/>
    </location>
</feature>
<evidence type="ECO:0000256" key="1">
    <source>
        <dbReference type="SAM" id="MobiDB-lite"/>
    </source>
</evidence>